<accession>G5SPL6</accession>
<gene>
    <name evidence="1" type="ORF">HMPREF9441_01299</name>
</gene>
<dbReference type="HOGENOM" id="CLU_3293625_0_0_10"/>
<sequence>MKSIYIFCFLFFACLYSASFYSIMGTFFPFSIFQPRILYL</sequence>
<name>G5SPL6_9BACT</name>
<protein>
    <submittedName>
        <fullName evidence="1">Uncharacterized protein</fullName>
    </submittedName>
</protein>
<reference evidence="1 2" key="1">
    <citation type="submission" date="2011-03" db="EMBL/GenBank/DDBJ databases">
        <authorList>
            <person name="Weinstock G."/>
            <person name="Sodergren E."/>
            <person name="Clifton S."/>
            <person name="Fulton L."/>
            <person name="Fulton B."/>
            <person name="Courtney L."/>
            <person name="Fronick C."/>
            <person name="Harrison M."/>
            <person name="Strong C."/>
            <person name="Farmer C."/>
            <person name="Delahaunty K."/>
            <person name="Markovic C."/>
            <person name="Hall O."/>
            <person name="Minx P."/>
            <person name="Tomlinson C."/>
            <person name="Mitreva M."/>
            <person name="Hou S."/>
            <person name="Chen J."/>
            <person name="Wollam A."/>
            <person name="Pepin K.H."/>
            <person name="Johnson M."/>
            <person name="Bhonagiri V."/>
            <person name="Zhang X."/>
            <person name="Suruliraj S."/>
            <person name="Warren W."/>
            <person name="Chinwalla A."/>
            <person name="Mardis E.R."/>
            <person name="Wilson R.K."/>
        </authorList>
    </citation>
    <scope>NUCLEOTIDE SEQUENCE [LARGE SCALE GENOMIC DNA]</scope>
    <source>
        <strain evidence="1 2">YIT 11840</strain>
    </source>
</reference>
<comment type="caution">
    <text evidence="1">The sequence shown here is derived from an EMBL/GenBank/DDBJ whole genome shotgun (WGS) entry which is preliminary data.</text>
</comment>
<proteinExistence type="predicted"/>
<dbReference type="STRING" id="762968.HMPREF9441_01299"/>
<dbReference type="AlphaFoldDB" id="G5SPL6"/>
<dbReference type="EMBL" id="AFFY01000017">
    <property type="protein sequence ID" value="EHH00915.1"/>
    <property type="molecule type" value="Genomic_DNA"/>
</dbReference>
<organism evidence="1 2">
    <name type="scientific">Paraprevotella clara YIT 11840</name>
    <dbReference type="NCBI Taxonomy" id="762968"/>
    <lineage>
        <taxon>Bacteria</taxon>
        <taxon>Pseudomonadati</taxon>
        <taxon>Bacteroidota</taxon>
        <taxon>Bacteroidia</taxon>
        <taxon>Bacteroidales</taxon>
        <taxon>Prevotellaceae</taxon>
        <taxon>Paraprevotella</taxon>
    </lineage>
</organism>
<dbReference type="Proteomes" id="UP000003598">
    <property type="component" value="Unassembled WGS sequence"/>
</dbReference>
<evidence type="ECO:0000313" key="2">
    <source>
        <dbReference type="Proteomes" id="UP000003598"/>
    </source>
</evidence>
<keyword evidence="2" id="KW-1185">Reference proteome</keyword>
<evidence type="ECO:0000313" key="1">
    <source>
        <dbReference type="EMBL" id="EHH00915.1"/>
    </source>
</evidence>